<dbReference type="Pfam" id="PF00408">
    <property type="entry name" value="PGM_PMM_IV"/>
    <property type="match status" value="1"/>
</dbReference>
<reference evidence="12 13" key="1">
    <citation type="submission" date="2017-07" db="EMBL/GenBank/DDBJ databases">
        <title>A draft genome sequence of Komagataeibacter sp. T5K1.</title>
        <authorList>
            <person name="Skraban J."/>
            <person name="Cleenwerck I."/>
            <person name="Vandamme P."/>
            <person name="Trcek J."/>
        </authorList>
    </citation>
    <scope>NUCLEOTIDE SEQUENCE [LARGE SCALE GENOMIC DNA]</scope>
    <source>
        <strain evidence="12 13">T5K1</strain>
    </source>
</reference>
<dbReference type="PANTHER" id="PTHR43771:SF2">
    <property type="entry name" value="PHOSPHOMANNOMUTASE_PHOSPHOGLUCOMUTASE"/>
    <property type="match status" value="1"/>
</dbReference>
<organism evidence="12 13">
    <name type="scientific">Novacetimonas pomaceti</name>
    <dbReference type="NCBI Taxonomy" id="2021998"/>
    <lineage>
        <taxon>Bacteria</taxon>
        <taxon>Pseudomonadati</taxon>
        <taxon>Pseudomonadota</taxon>
        <taxon>Alphaproteobacteria</taxon>
        <taxon>Acetobacterales</taxon>
        <taxon>Acetobacteraceae</taxon>
        <taxon>Novacetimonas</taxon>
    </lineage>
</organism>
<evidence type="ECO:0000259" key="11">
    <source>
        <dbReference type="Pfam" id="PF02880"/>
    </source>
</evidence>
<name>A0A318QE35_9PROT</name>
<dbReference type="PROSITE" id="PS00710">
    <property type="entry name" value="PGM_PMM"/>
    <property type="match status" value="1"/>
</dbReference>
<comment type="caution">
    <text evidence="12">The sequence shown here is derived from an EMBL/GenBank/DDBJ whole genome shotgun (WGS) entry which is preliminary data.</text>
</comment>
<dbReference type="GO" id="GO:0005975">
    <property type="term" value="P:carbohydrate metabolic process"/>
    <property type="evidence" value="ECO:0007669"/>
    <property type="project" value="InterPro"/>
</dbReference>
<dbReference type="InterPro" id="IPR005844">
    <property type="entry name" value="A-D-PHexomutase_a/b/a-I"/>
</dbReference>
<proteinExistence type="inferred from homology"/>
<dbReference type="InterPro" id="IPR005846">
    <property type="entry name" value="A-D-PHexomutase_a/b/a-III"/>
</dbReference>
<dbReference type="InterPro" id="IPR005843">
    <property type="entry name" value="A-D-PHexomutase_C"/>
</dbReference>
<evidence type="ECO:0000256" key="6">
    <source>
        <dbReference type="ARBA" id="ARBA00023235"/>
    </source>
</evidence>
<dbReference type="CDD" id="cd03089">
    <property type="entry name" value="PMM_PGM"/>
    <property type="match status" value="1"/>
</dbReference>
<dbReference type="Pfam" id="PF02879">
    <property type="entry name" value="PGM_PMM_II"/>
    <property type="match status" value="1"/>
</dbReference>
<protein>
    <submittedName>
        <fullName evidence="12">Phosphomannomutase</fullName>
    </submittedName>
</protein>
<feature type="domain" description="Alpha-D-phosphohexomutase alpha/beta/alpha" evidence="11">
    <location>
        <begin position="260"/>
        <end position="368"/>
    </location>
</feature>
<dbReference type="InterPro" id="IPR036900">
    <property type="entry name" value="A-D-PHexomutase_C_sf"/>
</dbReference>
<evidence type="ECO:0000259" key="8">
    <source>
        <dbReference type="Pfam" id="PF00408"/>
    </source>
</evidence>
<dbReference type="Pfam" id="PF02878">
    <property type="entry name" value="PGM_PMM_I"/>
    <property type="match status" value="1"/>
</dbReference>
<dbReference type="PANTHER" id="PTHR43771">
    <property type="entry name" value="PHOSPHOMANNOMUTASE"/>
    <property type="match status" value="1"/>
</dbReference>
<dbReference type="NCBIfam" id="NF046027">
    <property type="entry name" value="PhglucPhmanMutPgmG"/>
    <property type="match status" value="1"/>
</dbReference>
<keyword evidence="5 7" id="KW-0460">Magnesium</keyword>
<dbReference type="AlphaFoldDB" id="A0A318QE35"/>
<evidence type="ECO:0000259" key="9">
    <source>
        <dbReference type="Pfam" id="PF02878"/>
    </source>
</evidence>
<comment type="cofactor">
    <cofactor evidence="1">
        <name>Mg(2+)</name>
        <dbReference type="ChEBI" id="CHEBI:18420"/>
    </cofactor>
</comment>
<evidence type="ECO:0000256" key="1">
    <source>
        <dbReference type="ARBA" id="ARBA00001946"/>
    </source>
</evidence>
<evidence type="ECO:0000256" key="2">
    <source>
        <dbReference type="ARBA" id="ARBA00010231"/>
    </source>
</evidence>
<keyword evidence="6" id="KW-0413">Isomerase</keyword>
<dbReference type="Gene3D" id="3.40.120.10">
    <property type="entry name" value="Alpha-D-Glucose-1,6-Bisphosphate, subunit A, domain 3"/>
    <property type="match status" value="3"/>
</dbReference>
<feature type="domain" description="Alpha-D-phosphohexomutase alpha/beta/alpha" evidence="10">
    <location>
        <begin position="157"/>
        <end position="255"/>
    </location>
</feature>
<evidence type="ECO:0000256" key="3">
    <source>
        <dbReference type="ARBA" id="ARBA00022553"/>
    </source>
</evidence>
<dbReference type="PRINTS" id="PR00509">
    <property type="entry name" value="PGMPMM"/>
</dbReference>
<evidence type="ECO:0000313" key="13">
    <source>
        <dbReference type="Proteomes" id="UP000247609"/>
    </source>
</evidence>
<gene>
    <name evidence="12" type="ORF">CFR71_06895</name>
</gene>
<dbReference type="EMBL" id="NOXG01000005">
    <property type="protein sequence ID" value="PYD75791.1"/>
    <property type="molecule type" value="Genomic_DNA"/>
</dbReference>
<dbReference type="SUPFAM" id="SSF53738">
    <property type="entry name" value="Phosphoglucomutase, first 3 domains"/>
    <property type="match status" value="3"/>
</dbReference>
<dbReference type="InterPro" id="IPR005841">
    <property type="entry name" value="Alpha-D-phosphohexomutase_SF"/>
</dbReference>
<dbReference type="InterPro" id="IPR016055">
    <property type="entry name" value="A-D-PHexomutase_a/b/a-I/II/III"/>
</dbReference>
<dbReference type="SUPFAM" id="SSF55957">
    <property type="entry name" value="Phosphoglucomutase, C-terminal domain"/>
    <property type="match status" value="1"/>
</dbReference>
<dbReference type="GO" id="GO:0000287">
    <property type="term" value="F:magnesium ion binding"/>
    <property type="evidence" value="ECO:0007669"/>
    <property type="project" value="InterPro"/>
</dbReference>
<sequence length="469" mass="50263">MAFCHRFDPTSLREYDIRGVVGKTLTTEDAYAIGRTFGSIIARNGGTTLVVGYDGRLSSPVLEAAVVKGARASGMDVIRMGRGPTPMLYFASTMLKADGAIMVTGSHNPPDYNGFKMMLANRPFFGGQISELGHLSETGDVVAQATGSVRTVDIAPRYVERLLQDWDGGERQLRVVWDNGHGAAGEALSLLVRKLPGVHIVLNGEIDGHFPAHHPDPTIIGNLQQLIAAVKAENADLGIAFDGDADRIGVVDNTGQVLWADQLLAVLARDVLRDHAGATVIADVKASQVLFDAVDQAGGHSVMWGSGHSLIKAKMTETGAVLAGEMSGHIFFADRWYGFDDALYAAVRLLGIVARLSGPLSNVRRALPHMFSTPELRFDCADTRKFDVVAEVAARLRESGARVSLIDGVRVTTDDGWWLLRASNTQAMLVARIESGTRTGLARLQAELAAQLADSGVDAPDFQGADTRH</sequence>
<evidence type="ECO:0000256" key="5">
    <source>
        <dbReference type="ARBA" id="ARBA00022842"/>
    </source>
</evidence>
<dbReference type="Pfam" id="PF02880">
    <property type="entry name" value="PGM_PMM_III"/>
    <property type="match status" value="1"/>
</dbReference>
<feature type="domain" description="Alpha-D-phosphohexomutase alpha/beta/alpha" evidence="9">
    <location>
        <begin position="12"/>
        <end position="121"/>
    </location>
</feature>
<comment type="similarity">
    <text evidence="2 7">Belongs to the phosphohexose mutase family.</text>
</comment>
<accession>A0A318QE35</accession>
<dbReference type="GO" id="GO:0016868">
    <property type="term" value="F:intramolecular phosphotransferase activity"/>
    <property type="evidence" value="ECO:0007669"/>
    <property type="project" value="InterPro"/>
</dbReference>
<keyword evidence="3" id="KW-0597">Phosphoprotein</keyword>
<dbReference type="InterPro" id="IPR016066">
    <property type="entry name" value="A-D-PHexomutase_CS"/>
</dbReference>
<evidence type="ECO:0000256" key="7">
    <source>
        <dbReference type="RuleBase" id="RU004326"/>
    </source>
</evidence>
<evidence type="ECO:0000256" key="4">
    <source>
        <dbReference type="ARBA" id="ARBA00022723"/>
    </source>
</evidence>
<feature type="domain" description="Alpha-D-phosphohexomutase C-terminal" evidence="8">
    <location>
        <begin position="375"/>
        <end position="450"/>
    </location>
</feature>
<dbReference type="InterPro" id="IPR005845">
    <property type="entry name" value="A-D-PHexomutase_a/b/a-II"/>
</dbReference>
<evidence type="ECO:0000259" key="10">
    <source>
        <dbReference type="Pfam" id="PF02879"/>
    </source>
</evidence>
<keyword evidence="4 7" id="KW-0479">Metal-binding</keyword>
<evidence type="ECO:0000313" key="12">
    <source>
        <dbReference type="EMBL" id="PYD75791.1"/>
    </source>
</evidence>
<dbReference type="Proteomes" id="UP000247609">
    <property type="component" value="Unassembled WGS sequence"/>
</dbReference>
<dbReference type="RefSeq" id="WP_110529158.1">
    <property type="nucleotide sequence ID" value="NZ_NOXG01000005.1"/>
</dbReference>
<dbReference type="Gene3D" id="3.30.310.50">
    <property type="entry name" value="Alpha-D-phosphohexomutase, C-terminal domain"/>
    <property type="match status" value="1"/>
</dbReference>